<sequence>MEETKIYKFSELCSKIGSGATPKGGKESYLGGNIALIRSQNVLDFNFSVDGLAYINNEQAQKLNNVSIEENDVLLNITGDSVARACMAPSWILPARVNQHVAIIRGNADLVLNDYLLYFLQYKKSYLLSISQGGATRNALTKRMIEDIELLLPNLSHQRKVVSILRSLDSKIELNRRINDNLEQQAQALFKSWFVDFEPFKGEKFVESQLGMIPKGWKVGTLSDLLDIRYGKDHKKLNDGNIPVYGSGGIMRLADGILYNGESVLIPRKGTLNNVLYVNWPFWTVDTMFYSIEKVPNVAKYCHLLLSKLDLASMNSGSAVPSMTTDILNKIQVIVANQDVFSSFNECISSLYLKAKINLDENKRLSETRDLLLPKLMSGRLIIKDLHS</sequence>
<dbReference type="SUPFAM" id="SSF116734">
    <property type="entry name" value="DNA methylase specificity domain"/>
    <property type="match status" value="2"/>
</dbReference>
<dbReference type="RefSeq" id="WP_151934208.1">
    <property type="nucleotide sequence ID" value="NZ_JAIWXD010000044.1"/>
</dbReference>
<dbReference type="InterPro" id="IPR052021">
    <property type="entry name" value="Type-I_RS_S_subunit"/>
</dbReference>
<protein>
    <submittedName>
        <fullName evidence="5">Restriction endonuclease subunit S</fullName>
    </submittedName>
</protein>
<evidence type="ECO:0000256" key="3">
    <source>
        <dbReference type="ARBA" id="ARBA00023125"/>
    </source>
</evidence>
<dbReference type="GO" id="GO:0003677">
    <property type="term" value="F:DNA binding"/>
    <property type="evidence" value="ECO:0007669"/>
    <property type="project" value="UniProtKB-KW"/>
</dbReference>
<evidence type="ECO:0000313" key="6">
    <source>
        <dbReference type="Proteomes" id="UP000434604"/>
    </source>
</evidence>
<keyword evidence="5" id="KW-0540">Nuclease</keyword>
<evidence type="ECO:0000256" key="1">
    <source>
        <dbReference type="ARBA" id="ARBA00010923"/>
    </source>
</evidence>
<dbReference type="PANTHER" id="PTHR30408">
    <property type="entry name" value="TYPE-1 RESTRICTION ENZYME ECOKI SPECIFICITY PROTEIN"/>
    <property type="match status" value="1"/>
</dbReference>
<gene>
    <name evidence="5" type="ORF">GA398_02980</name>
</gene>
<evidence type="ECO:0000313" key="5">
    <source>
        <dbReference type="EMBL" id="KAB6149667.1"/>
    </source>
</evidence>
<dbReference type="InterPro" id="IPR000055">
    <property type="entry name" value="Restrct_endonuc_typeI_TRD"/>
</dbReference>
<name>A0A7J5Q1R5_9BACE</name>
<dbReference type="InterPro" id="IPR044946">
    <property type="entry name" value="Restrct_endonuc_typeI_TRD_sf"/>
</dbReference>
<feature type="domain" description="Type I restriction modification DNA specificity" evidence="4">
    <location>
        <begin position="1"/>
        <end position="184"/>
    </location>
</feature>
<keyword evidence="3" id="KW-0238">DNA-binding</keyword>
<proteinExistence type="inferred from homology"/>
<evidence type="ECO:0000256" key="2">
    <source>
        <dbReference type="ARBA" id="ARBA00022747"/>
    </source>
</evidence>
<keyword evidence="5" id="KW-0378">Hydrolase</keyword>
<dbReference type="GO" id="GO:0009307">
    <property type="term" value="P:DNA restriction-modification system"/>
    <property type="evidence" value="ECO:0007669"/>
    <property type="project" value="UniProtKB-KW"/>
</dbReference>
<dbReference type="Gene3D" id="3.90.220.20">
    <property type="entry name" value="DNA methylase specificity domains"/>
    <property type="match status" value="2"/>
</dbReference>
<evidence type="ECO:0000259" key="4">
    <source>
        <dbReference type="Pfam" id="PF01420"/>
    </source>
</evidence>
<accession>A0A7J5Q1R5</accession>
<organism evidence="5 6">
    <name type="scientific">Bacteroides xylanisolvens</name>
    <dbReference type="NCBI Taxonomy" id="371601"/>
    <lineage>
        <taxon>Bacteria</taxon>
        <taxon>Pseudomonadati</taxon>
        <taxon>Bacteroidota</taxon>
        <taxon>Bacteroidia</taxon>
        <taxon>Bacteroidales</taxon>
        <taxon>Bacteroidaceae</taxon>
        <taxon>Bacteroides</taxon>
    </lineage>
</organism>
<comment type="similarity">
    <text evidence="1">Belongs to the type-I restriction system S methylase family.</text>
</comment>
<dbReference type="GO" id="GO:0004519">
    <property type="term" value="F:endonuclease activity"/>
    <property type="evidence" value="ECO:0007669"/>
    <property type="project" value="UniProtKB-KW"/>
</dbReference>
<reference evidence="5 6" key="1">
    <citation type="journal article" date="2019" name="Nat. Med.">
        <title>A library of human gut bacterial isolates paired with longitudinal multiomics data enables mechanistic microbiome research.</title>
        <authorList>
            <person name="Poyet M."/>
            <person name="Groussin M."/>
            <person name="Gibbons S.M."/>
            <person name="Avila-Pacheco J."/>
            <person name="Jiang X."/>
            <person name="Kearney S.M."/>
            <person name="Perrotta A.R."/>
            <person name="Berdy B."/>
            <person name="Zhao S."/>
            <person name="Lieberman T.D."/>
            <person name="Swanson P.K."/>
            <person name="Smith M."/>
            <person name="Roesemann S."/>
            <person name="Alexander J.E."/>
            <person name="Rich S.A."/>
            <person name="Livny J."/>
            <person name="Vlamakis H."/>
            <person name="Clish C."/>
            <person name="Bullock K."/>
            <person name="Deik A."/>
            <person name="Scott J."/>
            <person name="Pierce K.A."/>
            <person name="Xavier R.J."/>
            <person name="Alm E.J."/>
        </authorList>
    </citation>
    <scope>NUCLEOTIDE SEQUENCE [LARGE SCALE GENOMIC DNA]</scope>
    <source>
        <strain evidence="5 6">BIOML-A58</strain>
    </source>
</reference>
<feature type="domain" description="Type I restriction modification DNA specificity" evidence="4">
    <location>
        <begin position="214"/>
        <end position="335"/>
    </location>
</feature>
<dbReference type="CDD" id="cd17256">
    <property type="entry name" value="RMtype1_S_EcoJA65PI-TRD1-CR1_like"/>
    <property type="match status" value="1"/>
</dbReference>
<dbReference type="PANTHER" id="PTHR30408:SF13">
    <property type="entry name" value="TYPE I RESTRICTION ENZYME HINDI SPECIFICITY SUBUNIT"/>
    <property type="match status" value="1"/>
</dbReference>
<keyword evidence="2" id="KW-0680">Restriction system</keyword>
<dbReference type="Pfam" id="PF01420">
    <property type="entry name" value="Methylase_S"/>
    <property type="match status" value="2"/>
</dbReference>
<dbReference type="EMBL" id="WDED01000003">
    <property type="protein sequence ID" value="KAB6149667.1"/>
    <property type="molecule type" value="Genomic_DNA"/>
</dbReference>
<comment type="caution">
    <text evidence="5">The sequence shown here is derived from an EMBL/GenBank/DDBJ whole genome shotgun (WGS) entry which is preliminary data.</text>
</comment>
<keyword evidence="5" id="KW-0255">Endonuclease</keyword>
<dbReference type="CDD" id="cd17288">
    <property type="entry name" value="RMtype1_S_LlaAI06ORF1089P_TRD1-CR1_like"/>
    <property type="match status" value="1"/>
</dbReference>
<dbReference type="Proteomes" id="UP000434604">
    <property type="component" value="Unassembled WGS sequence"/>
</dbReference>
<dbReference type="AlphaFoldDB" id="A0A7J5Q1R5"/>